<evidence type="ECO:0000313" key="2">
    <source>
        <dbReference type="EMBL" id="CAB1456015.1"/>
    </source>
</evidence>
<gene>
    <name evidence="2" type="ORF">PLEPLA_LOCUS43796</name>
</gene>
<reference evidence="2" key="1">
    <citation type="submission" date="2020-03" db="EMBL/GenBank/DDBJ databases">
        <authorList>
            <person name="Weist P."/>
        </authorList>
    </citation>
    <scope>NUCLEOTIDE SEQUENCE</scope>
</reference>
<dbReference type="AlphaFoldDB" id="A0A9N7Z9E5"/>
<feature type="compositionally biased region" description="Pro residues" evidence="1">
    <location>
        <begin position="67"/>
        <end position="80"/>
    </location>
</feature>
<sequence length="104" mass="11395">MTEPRRLCCNVSGLRVLEMWRCRLYTAACSVPFTPASIKSPSGSGLKYSTSCPAQDPQTRQAQSERTPPPPYPPTPPHPSPEGLITHQLHFAPACEHEAITVLL</sequence>
<proteinExistence type="predicted"/>
<dbReference type="Proteomes" id="UP001153269">
    <property type="component" value="Unassembled WGS sequence"/>
</dbReference>
<feature type="compositionally biased region" description="Polar residues" evidence="1">
    <location>
        <begin position="37"/>
        <end position="66"/>
    </location>
</feature>
<dbReference type="EMBL" id="CADEAL010004281">
    <property type="protein sequence ID" value="CAB1456015.1"/>
    <property type="molecule type" value="Genomic_DNA"/>
</dbReference>
<name>A0A9N7Z9E5_PLEPL</name>
<evidence type="ECO:0000256" key="1">
    <source>
        <dbReference type="SAM" id="MobiDB-lite"/>
    </source>
</evidence>
<accession>A0A9N7Z9E5</accession>
<keyword evidence="3" id="KW-1185">Reference proteome</keyword>
<protein>
    <submittedName>
        <fullName evidence="2">Uncharacterized protein</fullName>
    </submittedName>
</protein>
<feature type="region of interest" description="Disordered" evidence="1">
    <location>
        <begin position="34"/>
        <end position="86"/>
    </location>
</feature>
<organism evidence="2 3">
    <name type="scientific">Pleuronectes platessa</name>
    <name type="common">European plaice</name>
    <dbReference type="NCBI Taxonomy" id="8262"/>
    <lineage>
        <taxon>Eukaryota</taxon>
        <taxon>Metazoa</taxon>
        <taxon>Chordata</taxon>
        <taxon>Craniata</taxon>
        <taxon>Vertebrata</taxon>
        <taxon>Euteleostomi</taxon>
        <taxon>Actinopterygii</taxon>
        <taxon>Neopterygii</taxon>
        <taxon>Teleostei</taxon>
        <taxon>Neoteleostei</taxon>
        <taxon>Acanthomorphata</taxon>
        <taxon>Carangaria</taxon>
        <taxon>Pleuronectiformes</taxon>
        <taxon>Pleuronectoidei</taxon>
        <taxon>Pleuronectidae</taxon>
        <taxon>Pleuronectes</taxon>
    </lineage>
</organism>
<evidence type="ECO:0000313" key="3">
    <source>
        <dbReference type="Proteomes" id="UP001153269"/>
    </source>
</evidence>
<comment type="caution">
    <text evidence="2">The sequence shown here is derived from an EMBL/GenBank/DDBJ whole genome shotgun (WGS) entry which is preliminary data.</text>
</comment>